<dbReference type="EMBL" id="CM002872">
    <property type="protein sequence ID" value="KFK36367.1"/>
    <property type="molecule type" value="Genomic_DNA"/>
</dbReference>
<sequence>MIRHCRNRFVVAGERSIRRRRRRNESPSPEKDRFAVAYYFQ</sequence>
<evidence type="ECO:0000313" key="1">
    <source>
        <dbReference type="EMBL" id="KFK36367.1"/>
    </source>
</evidence>
<name>A0A087H2L5_ARAAL</name>
<accession>A0A087H2L5</accession>
<dbReference type="AlphaFoldDB" id="A0A087H2L5"/>
<dbReference type="Proteomes" id="UP000029120">
    <property type="component" value="Chromosome 4"/>
</dbReference>
<reference evidence="2" key="1">
    <citation type="journal article" date="2015" name="Nat. Plants">
        <title>Genome expansion of Arabis alpina linked with retrotransposition and reduced symmetric DNA methylation.</title>
        <authorList>
            <person name="Willing E.M."/>
            <person name="Rawat V."/>
            <person name="Mandakova T."/>
            <person name="Maumus F."/>
            <person name="James G.V."/>
            <person name="Nordstroem K.J."/>
            <person name="Becker C."/>
            <person name="Warthmann N."/>
            <person name="Chica C."/>
            <person name="Szarzynska B."/>
            <person name="Zytnicki M."/>
            <person name="Albani M.C."/>
            <person name="Kiefer C."/>
            <person name="Bergonzi S."/>
            <person name="Castaings L."/>
            <person name="Mateos J.L."/>
            <person name="Berns M.C."/>
            <person name="Bujdoso N."/>
            <person name="Piofczyk T."/>
            <person name="de Lorenzo L."/>
            <person name="Barrero-Sicilia C."/>
            <person name="Mateos I."/>
            <person name="Piednoel M."/>
            <person name="Hagmann J."/>
            <person name="Chen-Min-Tao R."/>
            <person name="Iglesias-Fernandez R."/>
            <person name="Schuster S.C."/>
            <person name="Alonso-Blanco C."/>
            <person name="Roudier F."/>
            <person name="Carbonero P."/>
            <person name="Paz-Ares J."/>
            <person name="Davis S.J."/>
            <person name="Pecinka A."/>
            <person name="Quesneville H."/>
            <person name="Colot V."/>
            <person name="Lysak M.A."/>
            <person name="Weigel D."/>
            <person name="Coupland G."/>
            <person name="Schneeberger K."/>
        </authorList>
    </citation>
    <scope>NUCLEOTIDE SEQUENCE [LARGE SCALE GENOMIC DNA]</scope>
    <source>
        <strain evidence="2">cv. Pajares</strain>
    </source>
</reference>
<gene>
    <name evidence="1" type="ordered locus">AALP_Aa4g114400</name>
</gene>
<organism evidence="1 2">
    <name type="scientific">Arabis alpina</name>
    <name type="common">Alpine rock-cress</name>
    <dbReference type="NCBI Taxonomy" id="50452"/>
    <lineage>
        <taxon>Eukaryota</taxon>
        <taxon>Viridiplantae</taxon>
        <taxon>Streptophyta</taxon>
        <taxon>Embryophyta</taxon>
        <taxon>Tracheophyta</taxon>
        <taxon>Spermatophyta</taxon>
        <taxon>Magnoliopsida</taxon>
        <taxon>eudicotyledons</taxon>
        <taxon>Gunneridae</taxon>
        <taxon>Pentapetalae</taxon>
        <taxon>rosids</taxon>
        <taxon>malvids</taxon>
        <taxon>Brassicales</taxon>
        <taxon>Brassicaceae</taxon>
        <taxon>Arabideae</taxon>
        <taxon>Arabis</taxon>
    </lineage>
</organism>
<keyword evidence="2" id="KW-1185">Reference proteome</keyword>
<proteinExistence type="predicted"/>
<dbReference type="Gramene" id="KFK36367">
    <property type="protein sequence ID" value="KFK36367"/>
    <property type="gene ID" value="AALP_AA4G114400"/>
</dbReference>
<evidence type="ECO:0000313" key="2">
    <source>
        <dbReference type="Proteomes" id="UP000029120"/>
    </source>
</evidence>
<protein>
    <submittedName>
        <fullName evidence="1">Uncharacterized protein</fullName>
    </submittedName>
</protein>